<protein>
    <submittedName>
        <fullName evidence="2">Uncharacterized protein</fullName>
    </submittedName>
</protein>
<feature type="transmembrane region" description="Helical" evidence="1">
    <location>
        <begin position="47"/>
        <end position="68"/>
    </location>
</feature>
<name>I4YW83_9HYPH</name>
<keyword evidence="1" id="KW-0472">Membrane</keyword>
<keyword evidence="1" id="KW-1133">Transmembrane helix</keyword>
<dbReference type="STRING" id="864069.MicloDRAFT_00048030"/>
<evidence type="ECO:0000313" key="2">
    <source>
        <dbReference type="EMBL" id="EIM28225.1"/>
    </source>
</evidence>
<evidence type="ECO:0000313" key="3">
    <source>
        <dbReference type="Proteomes" id="UP000003947"/>
    </source>
</evidence>
<gene>
    <name evidence="2" type="ORF">MicloDRAFT_00048030</name>
</gene>
<keyword evidence="1" id="KW-0812">Transmembrane</keyword>
<proteinExistence type="predicted"/>
<dbReference type="HOGENOM" id="CLU_2618057_0_0_5"/>
<sequence>MDGTGGRFTQSALHAPSAGVARLPRQCLQECSLGYVLHVVTEAQMDVLLLNVMGSAAVASAIVVAVMANRLSKELAGL</sequence>
<evidence type="ECO:0000256" key="1">
    <source>
        <dbReference type="SAM" id="Phobius"/>
    </source>
</evidence>
<keyword evidence="3" id="KW-1185">Reference proteome</keyword>
<dbReference type="Proteomes" id="UP000003947">
    <property type="component" value="Unassembled WGS sequence"/>
</dbReference>
<accession>I4YW83</accession>
<dbReference type="AlphaFoldDB" id="I4YW83"/>
<dbReference type="PATRIC" id="fig|864069.3.peg.5176"/>
<dbReference type="RefSeq" id="WP_009764275.1">
    <property type="nucleotide sequence ID" value="NZ_CP141048.1"/>
</dbReference>
<dbReference type="EMBL" id="JH660645">
    <property type="protein sequence ID" value="EIM28225.1"/>
    <property type="molecule type" value="Genomic_DNA"/>
</dbReference>
<organism evidence="2 3">
    <name type="scientific">Microvirga lotononidis</name>
    <dbReference type="NCBI Taxonomy" id="864069"/>
    <lineage>
        <taxon>Bacteria</taxon>
        <taxon>Pseudomonadati</taxon>
        <taxon>Pseudomonadota</taxon>
        <taxon>Alphaproteobacteria</taxon>
        <taxon>Hyphomicrobiales</taxon>
        <taxon>Methylobacteriaceae</taxon>
        <taxon>Microvirga</taxon>
    </lineage>
</organism>
<reference evidence="2 3" key="1">
    <citation type="submission" date="2012-02" db="EMBL/GenBank/DDBJ databases">
        <title>Improved High-Quality Draft sequence of Microvirga sp. WSM3557.</title>
        <authorList>
            <consortium name="US DOE Joint Genome Institute"/>
            <person name="Lucas S."/>
            <person name="Han J."/>
            <person name="Lapidus A."/>
            <person name="Cheng J.-F."/>
            <person name="Goodwin L."/>
            <person name="Pitluck S."/>
            <person name="Peters L."/>
            <person name="Zhang X."/>
            <person name="Detter J.C."/>
            <person name="Han C."/>
            <person name="Tapia R."/>
            <person name="Land M."/>
            <person name="Hauser L."/>
            <person name="Kyrpides N."/>
            <person name="Ivanova N."/>
            <person name="Pagani I."/>
            <person name="Brau L."/>
            <person name="Yates R."/>
            <person name="O'Hara G."/>
            <person name="Rui T."/>
            <person name="Howieson J."/>
            <person name="Reeve W."/>
            <person name="Woyke T."/>
        </authorList>
    </citation>
    <scope>NUCLEOTIDE SEQUENCE [LARGE SCALE GENOMIC DNA]</scope>
    <source>
        <strain evidence="2 3">WSM3557</strain>
    </source>
</reference>